<feature type="region of interest" description="Disordered" evidence="4">
    <location>
        <begin position="490"/>
        <end position="521"/>
    </location>
</feature>
<evidence type="ECO:0000256" key="3">
    <source>
        <dbReference type="PROSITE-ProRule" id="PRU10133"/>
    </source>
</evidence>
<dbReference type="InterPro" id="IPR016135">
    <property type="entry name" value="UBQ-conjugating_enzyme/RWD"/>
</dbReference>
<feature type="compositionally biased region" description="Polar residues" evidence="4">
    <location>
        <begin position="228"/>
        <end position="238"/>
    </location>
</feature>
<dbReference type="Pfam" id="PF00179">
    <property type="entry name" value="UQ_con"/>
    <property type="match status" value="1"/>
</dbReference>
<dbReference type="InterPro" id="IPR023313">
    <property type="entry name" value="UBQ-conjugating_AS"/>
</dbReference>
<keyword evidence="2" id="KW-0833">Ubl conjugation pathway</keyword>
<feature type="compositionally biased region" description="Low complexity" evidence="4">
    <location>
        <begin position="337"/>
        <end position="350"/>
    </location>
</feature>
<accession>A0ABQ8PU08</accession>
<feature type="compositionally biased region" description="Low complexity" evidence="4">
    <location>
        <begin position="378"/>
        <end position="388"/>
    </location>
</feature>
<name>A0ABQ8PU08_9FUNG</name>
<protein>
    <recommendedName>
        <fullName evidence="5">UBC core domain-containing protein</fullName>
    </recommendedName>
</protein>
<dbReference type="Proteomes" id="UP001151295">
    <property type="component" value="Unassembled WGS sequence"/>
</dbReference>
<proteinExistence type="predicted"/>
<dbReference type="Gene3D" id="3.10.110.10">
    <property type="entry name" value="Ubiquitin Conjugating Enzyme"/>
    <property type="match status" value="1"/>
</dbReference>
<dbReference type="PANTHER" id="PTHR24068">
    <property type="entry name" value="UBIQUITIN-CONJUGATING ENZYME E2"/>
    <property type="match status" value="1"/>
</dbReference>
<organism evidence="6 7">
    <name type="scientific">Coemansia umbellata</name>
    <dbReference type="NCBI Taxonomy" id="1424467"/>
    <lineage>
        <taxon>Eukaryota</taxon>
        <taxon>Fungi</taxon>
        <taxon>Fungi incertae sedis</taxon>
        <taxon>Zoopagomycota</taxon>
        <taxon>Kickxellomycotina</taxon>
        <taxon>Kickxellomycetes</taxon>
        <taxon>Kickxellales</taxon>
        <taxon>Kickxellaceae</taxon>
        <taxon>Coemansia</taxon>
    </lineage>
</organism>
<feature type="compositionally biased region" description="Low complexity" evidence="4">
    <location>
        <begin position="251"/>
        <end position="279"/>
    </location>
</feature>
<evidence type="ECO:0000256" key="2">
    <source>
        <dbReference type="ARBA" id="ARBA00022786"/>
    </source>
</evidence>
<dbReference type="InterPro" id="IPR000608">
    <property type="entry name" value="UBC"/>
</dbReference>
<dbReference type="PROSITE" id="PS50127">
    <property type="entry name" value="UBC_2"/>
    <property type="match status" value="1"/>
</dbReference>
<evidence type="ECO:0000313" key="7">
    <source>
        <dbReference type="Proteomes" id="UP001151295"/>
    </source>
</evidence>
<dbReference type="SMART" id="SM00212">
    <property type="entry name" value="UBCc"/>
    <property type="match status" value="1"/>
</dbReference>
<keyword evidence="1" id="KW-0808">Transferase</keyword>
<feature type="region of interest" description="Disordered" evidence="4">
    <location>
        <begin position="169"/>
        <end position="289"/>
    </location>
</feature>
<evidence type="ECO:0000313" key="6">
    <source>
        <dbReference type="EMBL" id="KAJ1994608.1"/>
    </source>
</evidence>
<dbReference type="PROSITE" id="PS00183">
    <property type="entry name" value="UBC_1"/>
    <property type="match status" value="1"/>
</dbReference>
<reference evidence="6" key="1">
    <citation type="submission" date="2022-07" db="EMBL/GenBank/DDBJ databases">
        <title>Phylogenomic reconstructions and comparative analyses of Kickxellomycotina fungi.</title>
        <authorList>
            <person name="Reynolds N.K."/>
            <person name="Stajich J.E."/>
            <person name="Barry K."/>
            <person name="Grigoriev I.V."/>
            <person name="Crous P."/>
            <person name="Smith M.E."/>
        </authorList>
    </citation>
    <scope>NUCLEOTIDE SEQUENCE</scope>
    <source>
        <strain evidence="6">BCRC 34882</strain>
    </source>
</reference>
<keyword evidence="7" id="KW-1185">Reference proteome</keyword>
<feature type="compositionally biased region" description="Low complexity" evidence="4">
    <location>
        <begin position="177"/>
        <end position="188"/>
    </location>
</feature>
<comment type="caution">
    <text evidence="6">The sequence shown here is derived from an EMBL/GenBank/DDBJ whole genome shotgun (WGS) entry which is preliminary data.</text>
</comment>
<feature type="domain" description="UBC core" evidence="5">
    <location>
        <begin position="3"/>
        <end position="153"/>
    </location>
</feature>
<feature type="active site" description="Glycyl thioester intermediate" evidence="3">
    <location>
        <position position="87"/>
    </location>
</feature>
<dbReference type="EMBL" id="JANBQD010000011">
    <property type="protein sequence ID" value="KAJ1994608.1"/>
    <property type="molecule type" value="Genomic_DNA"/>
</dbReference>
<evidence type="ECO:0000256" key="4">
    <source>
        <dbReference type="SAM" id="MobiDB-lite"/>
    </source>
</evidence>
<sequence length="600" mass="65869">MDSKNSRLMKEFRMLQSELPPGILCTPKHERLDSYEASIIGPPNTPYANGRFLIDISLSERYPIEPPSLKFKSKIYHPNIDDYGNICLDILKSGKKGSWNPSWTLAKVLVSLTLLLSNPNPHDPLMPEIADQLLNDRPGFDKTANEWTAKYAMSFSDDPAEYTFTSQEPVTNATGKQSQATVSSQSSQEIEPKPQEPTAKSPAKRIAPADLTISAAATTKRKLGLSRKSASPSPDSTNPLPPLPAKLPSTNSIRRLGLSRSRNSSVKHQQQKQSSPSKQATDSSSQAESIEILSEDSYIAPYNPPPQQPALLLSPKTEDNRHKIDAQPAKRQKKGTSSNSSNSNNSSSLSQILANSQRNSKQKVQTAESKKKDKGLRSSQASSCAQSSDPEPKRLHLVDSALPKVPALKMEIASQYTSESGVNNESEELIYIHDPICSPNSMDYECLLGTDKSLNSYSSIDTNRKTEEKHSDLDVLPASIDMPTVDENEEMKPLEPAENNNSNSDPWQPVDSSITASKNTSNYNAETLKTGTASASTSSKQKGKAADRYIPLVDTDNSYDSGEQKVLYESHFGPLELGLPPIRVSTQRRLMRRRGKNEGA</sequence>
<dbReference type="SUPFAM" id="SSF54495">
    <property type="entry name" value="UBC-like"/>
    <property type="match status" value="1"/>
</dbReference>
<feature type="compositionally biased region" description="Polar residues" evidence="4">
    <location>
        <begin position="351"/>
        <end position="367"/>
    </location>
</feature>
<feature type="compositionally biased region" description="Polar residues" evidence="4">
    <location>
        <begin position="498"/>
        <end position="521"/>
    </location>
</feature>
<feature type="region of interest" description="Disordered" evidence="4">
    <location>
        <begin position="318"/>
        <end position="395"/>
    </location>
</feature>
<dbReference type="CDD" id="cd23805">
    <property type="entry name" value="UBCc_UBE2T"/>
    <property type="match status" value="1"/>
</dbReference>
<evidence type="ECO:0000259" key="5">
    <source>
        <dbReference type="PROSITE" id="PS50127"/>
    </source>
</evidence>
<gene>
    <name evidence="6" type="ORF">EDC05_001525</name>
</gene>
<evidence type="ECO:0000256" key="1">
    <source>
        <dbReference type="ARBA" id="ARBA00022679"/>
    </source>
</evidence>